<dbReference type="SUPFAM" id="SSF55785">
    <property type="entry name" value="PYP-like sensor domain (PAS domain)"/>
    <property type="match status" value="3"/>
</dbReference>
<dbReference type="PANTHER" id="PTHR24422:SF27">
    <property type="entry name" value="PROTEIN-GLUTAMATE O-METHYLTRANSFERASE"/>
    <property type="match status" value="1"/>
</dbReference>
<dbReference type="Pfam" id="PF08447">
    <property type="entry name" value="PAS_3"/>
    <property type="match status" value="1"/>
</dbReference>
<dbReference type="InterPro" id="IPR000700">
    <property type="entry name" value="PAS-assoc_C"/>
</dbReference>
<comment type="catalytic activity">
    <reaction evidence="2">
        <text>L-glutamyl-[protein] + S-adenosyl-L-methionine = [protein]-L-glutamate 5-O-methyl ester + S-adenosyl-L-homocysteine</text>
        <dbReference type="Rhea" id="RHEA:24452"/>
        <dbReference type="Rhea" id="RHEA-COMP:10208"/>
        <dbReference type="Rhea" id="RHEA-COMP:10311"/>
        <dbReference type="ChEBI" id="CHEBI:29973"/>
        <dbReference type="ChEBI" id="CHEBI:57856"/>
        <dbReference type="ChEBI" id="CHEBI:59789"/>
        <dbReference type="ChEBI" id="CHEBI:82795"/>
        <dbReference type="EC" id="2.1.1.80"/>
    </reaction>
</comment>
<dbReference type="PROSITE" id="PS50109">
    <property type="entry name" value="HIS_KIN"/>
    <property type="match status" value="1"/>
</dbReference>
<dbReference type="Gene3D" id="1.10.287.130">
    <property type="match status" value="1"/>
</dbReference>
<dbReference type="InterPro" id="IPR022641">
    <property type="entry name" value="CheR_N"/>
</dbReference>
<dbReference type="Gene3D" id="3.30.450.20">
    <property type="entry name" value="PAS domain"/>
    <property type="match status" value="3"/>
</dbReference>
<dbReference type="Gene3D" id="3.30.565.10">
    <property type="entry name" value="Histidine kinase-like ATPase, C-terminal domain"/>
    <property type="match status" value="1"/>
</dbReference>
<dbReference type="Proteomes" id="UP001595818">
    <property type="component" value="Unassembled WGS sequence"/>
</dbReference>
<dbReference type="SMART" id="SM00387">
    <property type="entry name" value="HATPase_c"/>
    <property type="match status" value="1"/>
</dbReference>
<feature type="domain" description="PAC" evidence="10">
    <location>
        <begin position="918"/>
        <end position="970"/>
    </location>
</feature>
<dbReference type="Pfam" id="PF01739">
    <property type="entry name" value="CheR"/>
    <property type="match status" value="1"/>
</dbReference>
<evidence type="ECO:0000259" key="12">
    <source>
        <dbReference type="PROSITE" id="PS50123"/>
    </source>
</evidence>
<dbReference type="PROSITE" id="PS50122">
    <property type="entry name" value="CHEB"/>
    <property type="match status" value="1"/>
</dbReference>
<feature type="domain" description="CheB-type methylesterase" evidence="11">
    <location>
        <begin position="1"/>
        <end position="186"/>
    </location>
</feature>
<dbReference type="SMART" id="SM00138">
    <property type="entry name" value="MeTrc"/>
    <property type="match status" value="1"/>
</dbReference>
<dbReference type="Pfam" id="PF13426">
    <property type="entry name" value="PAS_9"/>
    <property type="match status" value="1"/>
</dbReference>
<dbReference type="CDD" id="cd00082">
    <property type="entry name" value="HisKA"/>
    <property type="match status" value="1"/>
</dbReference>
<keyword evidence="14" id="KW-1185">Reference proteome</keyword>
<proteinExistence type="predicted"/>
<dbReference type="SUPFAM" id="SSF52738">
    <property type="entry name" value="Methylesterase CheB, C-terminal domain"/>
    <property type="match status" value="1"/>
</dbReference>
<dbReference type="InterPro" id="IPR029063">
    <property type="entry name" value="SAM-dependent_MTases_sf"/>
</dbReference>
<evidence type="ECO:0000256" key="4">
    <source>
        <dbReference type="ARBA" id="ARBA00022679"/>
    </source>
</evidence>
<evidence type="ECO:0000259" key="9">
    <source>
        <dbReference type="PROSITE" id="PS50112"/>
    </source>
</evidence>
<dbReference type="SUPFAM" id="SSF47757">
    <property type="entry name" value="Chemotaxis receptor methyltransferase CheR, N-terminal domain"/>
    <property type="match status" value="1"/>
</dbReference>
<dbReference type="InterPro" id="IPR035965">
    <property type="entry name" value="PAS-like_dom_sf"/>
</dbReference>
<dbReference type="SMART" id="SM00086">
    <property type="entry name" value="PAC"/>
    <property type="match status" value="3"/>
</dbReference>
<dbReference type="GO" id="GO:0008168">
    <property type="term" value="F:methyltransferase activity"/>
    <property type="evidence" value="ECO:0007669"/>
    <property type="project" value="UniProtKB-KW"/>
</dbReference>
<evidence type="ECO:0000256" key="2">
    <source>
        <dbReference type="ARBA" id="ARBA00001541"/>
    </source>
</evidence>
<dbReference type="InterPro" id="IPR035909">
    <property type="entry name" value="CheB_C"/>
</dbReference>
<feature type="domain" description="PAS" evidence="9">
    <location>
        <begin position="845"/>
        <end position="915"/>
    </location>
</feature>
<keyword evidence="7" id="KW-0175">Coiled coil</keyword>
<evidence type="ECO:0000313" key="13">
    <source>
        <dbReference type="EMBL" id="MFC4871985.1"/>
    </source>
</evidence>
<gene>
    <name evidence="13" type="ORF">ACFPFU_09820</name>
</gene>
<dbReference type="InterPro" id="IPR003594">
    <property type="entry name" value="HATPase_dom"/>
</dbReference>
<feature type="active site" evidence="6">
    <location>
        <position position="36"/>
    </location>
</feature>
<dbReference type="CDD" id="cd16434">
    <property type="entry name" value="CheB-CheR_fusion"/>
    <property type="match status" value="1"/>
</dbReference>
<feature type="active site" evidence="6">
    <location>
        <position position="128"/>
    </location>
</feature>
<dbReference type="PROSITE" id="PS50123">
    <property type="entry name" value="CHER"/>
    <property type="match status" value="1"/>
</dbReference>
<dbReference type="InterPro" id="IPR013655">
    <property type="entry name" value="PAS_fold_3"/>
</dbReference>
<comment type="caution">
    <text evidence="13">The sequence shown here is derived from an EMBL/GenBank/DDBJ whole genome shotgun (WGS) entry which is preliminary data.</text>
</comment>
<accession>A0ABV9T123</accession>
<dbReference type="Pfam" id="PF00512">
    <property type="entry name" value="HisKA"/>
    <property type="match status" value="1"/>
</dbReference>
<dbReference type="SUPFAM" id="SSF55874">
    <property type="entry name" value="ATPase domain of HSP90 chaperone/DNA topoisomerase II/histidine kinase"/>
    <property type="match status" value="1"/>
</dbReference>
<dbReference type="GO" id="GO:0032259">
    <property type="term" value="P:methylation"/>
    <property type="evidence" value="ECO:0007669"/>
    <property type="project" value="UniProtKB-KW"/>
</dbReference>
<dbReference type="Pfam" id="PF02518">
    <property type="entry name" value="HATPase_c"/>
    <property type="match status" value="1"/>
</dbReference>
<dbReference type="NCBIfam" id="TIGR00229">
    <property type="entry name" value="sensory_box"/>
    <property type="match status" value="2"/>
</dbReference>
<evidence type="ECO:0000259" key="10">
    <source>
        <dbReference type="PROSITE" id="PS50113"/>
    </source>
</evidence>
<dbReference type="InterPro" id="IPR036804">
    <property type="entry name" value="CheR_N_sf"/>
</dbReference>
<dbReference type="InterPro" id="IPR000780">
    <property type="entry name" value="CheR_MeTrfase"/>
</dbReference>
<dbReference type="InterPro" id="IPR000014">
    <property type="entry name" value="PAS"/>
</dbReference>
<feature type="coiled-coil region" evidence="7">
    <location>
        <begin position="644"/>
        <end position="720"/>
    </location>
</feature>
<feature type="domain" description="PAC" evidence="10">
    <location>
        <begin position="780"/>
        <end position="830"/>
    </location>
</feature>
<evidence type="ECO:0000256" key="3">
    <source>
        <dbReference type="ARBA" id="ARBA00022603"/>
    </source>
</evidence>
<dbReference type="Pfam" id="PF13596">
    <property type="entry name" value="PAS_10"/>
    <property type="match status" value="1"/>
</dbReference>
<sequence>MIIIAIGASAGGLEPLEIFFKNLNPIPNAAFVIIQHLAPHHKSLMDQLLKKHTLLPIEIIEDDKPIKEGVLYLNPPNKIVHLGKNLHFKLEDKPAKGLSFPISSFFESVIAHGNNDVIGIILSGTGSDGSDGMKRIKEGGGFTMVQNPDEAKFDGMPKNAIYTGAVDMILPVKKLAAKTIKLVKGIETVPHKKHHKKEAFFNEILTVLQQRTGIDFKTYKESTVLRRIERRMSILGIRSFSEYCEHLIRSADEANLLCNDLFIGVTRFFRDEKAFEILQKEVIPKICEKENPTEPIRIWVPACSTGEEVYSIAILVHEYLMEKKIANPVVIFGTDIDRKAVKIAGMGIYNAGILKELDSEKLKKFFVSLPDGKLRISKKIRESIVFSVHNVLDDPPFSKIDLISCRNFLIYLKSEIQQKIYTYFRYSLKHGGFLFLGNSESLGNMQENFIEVDRKWKVFLNKQSTPLPEVPAIKRNSKRISNRLPTMENMNQVVQIQKKKISKEKLNSTLIQKYVPDSVICDQKFSILHTVGPVLELFNFPPGEFTYNLLDIVPDNLRYTLDVSSNKVLQHAGHIKIPGVKFESKDEGELYTLKLRPLKLPHDDESLLMVEIIKNKEDNGTTANDSDQIEIKRLDLDKDTIYKIQELEEVVKSTREDLQNTIEELEASNEELQSTNEELQSSNEELESVNEELYTVNAEYQEKVEELSLLNDDLNNLLNSSDIAILFLDENLYIRRHTKSIRKILNITDGDIGRPITDFATTISTEDIINNINEVRENLSSKEVVVKGAGGHVYILKITPFRTYKNKIKGIVLSFFDITEIKSNQKQLEELEETLLTARKKISEQEDLFRMIALHSSDFISILDMNNTYEYVSPSCKELTGCLEEQLIKKDFFERVHEEDMEKLLDYFELAKANKASHPIRYRYKDVNRNHKWLESNIKCITDSNGKAIKLLITSRDITSTVAYQEELDLLSNIVRESENSVILTDTEGKITWVNESFGKRTGYSLEECIGEIPDDLLHGDETDPHVVEVMAEGIRQKKGYDVEVVYYTKKKEKFWVRVQCQPFYNNTKELKGFFALQSDISFRKEMDERFLRINRQLEEKNIQLGIINNELRQFAHMASHDLKEPVRGITSIIDLIKEDYGDKLDEEGKMILDMAIESGNRMLHLINGLLDYSKTGEIKEELKVVDLDHIINVAVGNLKVIIEENYAEFNISSIPKIIGYEQLLVRLFQNLFSNAIKYRRQSRPLIEVNSNETEHHYQIKVKDNGKGIKREDMPKLFKVFSRLTNHSKVEGSGLGLYICKQIMEQHGGEIGVESTFNSGTTFVLTFPKVKQ</sequence>
<evidence type="ECO:0000256" key="7">
    <source>
        <dbReference type="SAM" id="Coils"/>
    </source>
</evidence>
<dbReference type="PROSITE" id="PS50112">
    <property type="entry name" value="PAS"/>
    <property type="match status" value="2"/>
</dbReference>
<feature type="domain" description="CheR-type methyltransferase" evidence="12">
    <location>
        <begin position="201"/>
        <end position="459"/>
    </location>
</feature>
<dbReference type="SMART" id="SM00388">
    <property type="entry name" value="HisKA"/>
    <property type="match status" value="1"/>
</dbReference>
<evidence type="ECO:0000313" key="14">
    <source>
        <dbReference type="Proteomes" id="UP001595818"/>
    </source>
</evidence>
<keyword evidence="4" id="KW-0808">Transferase</keyword>
<dbReference type="Gene3D" id="3.40.50.180">
    <property type="entry name" value="Methylesterase CheB, C-terminal domain"/>
    <property type="match status" value="1"/>
</dbReference>
<dbReference type="InterPro" id="IPR000673">
    <property type="entry name" value="Sig_transdc_resp-reg_Me-estase"/>
</dbReference>
<name>A0ABV9T123_9BACT</name>
<dbReference type="PROSITE" id="PS50113">
    <property type="entry name" value="PAC"/>
    <property type="match status" value="3"/>
</dbReference>
<evidence type="ECO:0000259" key="11">
    <source>
        <dbReference type="PROSITE" id="PS50122"/>
    </source>
</evidence>
<feature type="active site" evidence="6">
    <location>
        <position position="9"/>
    </location>
</feature>
<dbReference type="SMART" id="SM00091">
    <property type="entry name" value="PAS"/>
    <property type="match status" value="3"/>
</dbReference>
<dbReference type="SUPFAM" id="SSF47384">
    <property type="entry name" value="Homodimeric domain of signal transducing histidine kinase"/>
    <property type="match status" value="1"/>
</dbReference>
<keyword evidence="6" id="KW-0145">Chemotaxis</keyword>
<dbReference type="InterPro" id="IPR050903">
    <property type="entry name" value="Bact_Chemotaxis_MeTrfase"/>
</dbReference>
<dbReference type="Gene3D" id="1.10.155.10">
    <property type="entry name" value="Chemotaxis receptor methyltransferase CheR, N-terminal domain"/>
    <property type="match status" value="1"/>
</dbReference>
<dbReference type="InterPro" id="IPR022642">
    <property type="entry name" value="CheR_C"/>
</dbReference>
<feature type="domain" description="Histidine kinase" evidence="8">
    <location>
        <begin position="1118"/>
        <end position="1331"/>
    </location>
</feature>
<keyword evidence="6" id="KW-0378">Hydrolase</keyword>
<feature type="domain" description="PAC" evidence="10">
    <location>
        <begin position="1041"/>
        <end position="1093"/>
    </location>
</feature>
<comment type="catalytic activity">
    <reaction evidence="1">
        <text>ATP + protein L-histidine = ADP + protein N-phospho-L-histidine.</text>
        <dbReference type="EC" id="2.7.13.3"/>
    </reaction>
</comment>
<dbReference type="CDD" id="cd00075">
    <property type="entry name" value="HATPase"/>
    <property type="match status" value="1"/>
</dbReference>
<dbReference type="InterPro" id="IPR001610">
    <property type="entry name" value="PAC"/>
</dbReference>
<dbReference type="Gene3D" id="3.40.50.150">
    <property type="entry name" value="Vaccinia Virus protein VP39"/>
    <property type="match status" value="1"/>
</dbReference>
<evidence type="ECO:0000259" key="8">
    <source>
        <dbReference type="PROSITE" id="PS50109"/>
    </source>
</evidence>
<dbReference type="Pfam" id="PF03705">
    <property type="entry name" value="CheR_N"/>
    <property type="match status" value="1"/>
</dbReference>
<dbReference type="PANTHER" id="PTHR24422">
    <property type="entry name" value="CHEMOTAXIS PROTEIN METHYLTRANSFERASE"/>
    <property type="match status" value="1"/>
</dbReference>
<dbReference type="InterPro" id="IPR003661">
    <property type="entry name" value="HisK_dim/P_dom"/>
</dbReference>
<dbReference type="PRINTS" id="PR00996">
    <property type="entry name" value="CHERMTFRASE"/>
</dbReference>
<dbReference type="InterPro" id="IPR036097">
    <property type="entry name" value="HisK_dim/P_sf"/>
</dbReference>
<dbReference type="InterPro" id="IPR005467">
    <property type="entry name" value="His_kinase_dom"/>
</dbReference>
<feature type="domain" description="PAS" evidence="9">
    <location>
        <begin position="967"/>
        <end position="1022"/>
    </location>
</feature>
<feature type="coiled-coil region" evidence="7">
    <location>
        <begin position="821"/>
        <end position="848"/>
    </location>
</feature>
<dbReference type="CDD" id="cd00130">
    <property type="entry name" value="PAS"/>
    <property type="match status" value="2"/>
</dbReference>
<evidence type="ECO:0000256" key="1">
    <source>
        <dbReference type="ARBA" id="ARBA00000085"/>
    </source>
</evidence>
<keyword evidence="5" id="KW-0949">S-adenosyl-L-methionine</keyword>
<protein>
    <submittedName>
        <fullName evidence="13">CheR family methyltransferase</fullName>
    </submittedName>
</protein>
<evidence type="ECO:0000256" key="6">
    <source>
        <dbReference type="PROSITE-ProRule" id="PRU00050"/>
    </source>
</evidence>
<dbReference type="RefSeq" id="WP_377063969.1">
    <property type="nucleotide sequence ID" value="NZ_JBHSJJ010000004.1"/>
</dbReference>
<evidence type="ECO:0000256" key="5">
    <source>
        <dbReference type="ARBA" id="ARBA00022691"/>
    </source>
</evidence>
<organism evidence="13 14">
    <name type="scientific">Negadavirga shengliensis</name>
    <dbReference type="NCBI Taxonomy" id="1389218"/>
    <lineage>
        <taxon>Bacteria</taxon>
        <taxon>Pseudomonadati</taxon>
        <taxon>Bacteroidota</taxon>
        <taxon>Cytophagia</taxon>
        <taxon>Cytophagales</taxon>
        <taxon>Cyclobacteriaceae</taxon>
        <taxon>Negadavirga</taxon>
    </lineage>
</organism>
<keyword evidence="3 13" id="KW-0489">Methyltransferase</keyword>
<reference evidence="14" key="1">
    <citation type="journal article" date="2019" name="Int. J. Syst. Evol. Microbiol.">
        <title>The Global Catalogue of Microorganisms (GCM) 10K type strain sequencing project: providing services to taxonomists for standard genome sequencing and annotation.</title>
        <authorList>
            <consortium name="The Broad Institute Genomics Platform"/>
            <consortium name="The Broad Institute Genome Sequencing Center for Infectious Disease"/>
            <person name="Wu L."/>
            <person name="Ma J."/>
        </authorList>
    </citation>
    <scope>NUCLEOTIDE SEQUENCE [LARGE SCALE GENOMIC DNA]</scope>
    <source>
        <strain evidence="14">CGMCC 4.7466</strain>
    </source>
</reference>
<dbReference type="SUPFAM" id="SSF53335">
    <property type="entry name" value="S-adenosyl-L-methionine-dependent methyltransferases"/>
    <property type="match status" value="1"/>
</dbReference>
<dbReference type="Pfam" id="PF01339">
    <property type="entry name" value="CheB_methylest"/>
    <property type="match status" value="1"/>
</dbReference>
<dbReference type="InterPro" id="IPR036890">
    <property type="entry name" value="HATPase_C_sf"/>
</dbReference>
<dbReference type="EMBL" id="JBHSJJ010000004">
    <property type="protein sequence ID" value="MFC4871985.1"/>
    <property type="molecule type" value="Genomic_DNA"/>
</dbReference>